<dbReference type="GeneID" id="106806773"/>
<dbReference type="SUPFAM" id="SSF49265">
    <property type="entry name" value="Fibronectin type III"/>
    <property type="match status" value="1"/>
</dbReference>
<name>A0ABM1DWK7_PRICU</name>
<proteinExistence type="predicted"/>
<dbReference type="Proteomes" id="UP000695022">
    <property type="component" value="Unplaced"/>
</dbReference>
<evidence type="ECO:0000313" key="2">
    <source>
        <dbReference type="RefSeq" id="XP_014664328.1"/>
    </source>
</evidence>
<dbReference type="RefSeq" id="XP_014664328.1">
    <property type="nucleotide sequence ID" value="XM_014808842.1"/>
</dbReference>
<dbReference type="InterPro" id="IPR036116">
    <property type="entry name" value="FN3_sf"/>
</dbReference>
<reference evidence="2" key="1">
    <citation type="submission" date="2025-08" db="UniProtKB">
        <authorList>
            <consortium name="RefSeq"/>
        </authorList>
    </citation>
    <scope>IDENTIFICATION</scope>
</reference>
<accession>A0ABM1DWK7</accession>
<evidence type="ECO:0000313" key="1">
    <source>
        <dbReference type="Proteomes" id="UP000695022"/>
    </source>
</evidence>
<dbReference type="CDD" id="cd00063">
    <property type="entry name" value="FN3"/>
    <property type="match status" value="1"/>
</dbReference>
<sequence length="225" mass="25654">MEFSDIYQGSTVPYRLRNTKPDTPYTFRVAVRAEGEKTWSLWSACHVTMTMLGHYEWETCKRPHYAVSDQNKLASKLSAQTQCIFSRDRTYTCGQLLIFRIVEQGKPHMSDGVGLVVQPRQANEDEEMTINSLMGNGAFCVSSSGQVYINGKEMVTRFPTLTAGMNIMYHTEVLPSVDKVRVSVEVAEKQVTFDWVTDFNRGKLDEKKLFFGACFKYPGWKLSVQ</sequence>
<dbReference type="InterPro" id="IPR003961">
    <property type="entry name" value="FN3_dom"/>
</dbReference>
<organism evidence="1 2">
    <name type="scientific">Priapulus caudatus</name>
    <name type="common">Priapulid worm</name>
    <dbReference type="NCBI Taxonomy" id="37621"/>
    <lineage>
        <taxon>Eukaryota</taxon>
        <taxon>Metazoa</taxon>
        <taxon>Ecdysozoa</taxon>
        <taxon>Scalidophora</taxon>
        <taxon>Priapulida</taxon>
        <taxon>Priapulimorpha</taxon>
        <taxon>Priapulimorphida</taxon>
        <taxon>Priapulidae</taxon>
        <taxon>Priapulus</taxon>
    </lineage>
</organism>
<keyword evidence="1" id="KW-1185">Reference proteome</keyword>
<gene>
    <name evidence="2" type="primary">LOC106806773</name>
</gene>
<protein>
    <submittedName>
        <fullName evidence="2">Cytokine receptor-like factor 3</fullName>
    </submittedName>
</protein>